<gene>
    <name evidence="9" type="ORF">BdWA1_000698</name>
</gene>
<dbReference type="InterPro" id="IPR028078">
    <property type="entry name" value="ACDC"/>
</dbReference>
<evidence type="ECO:0000256" key="1">
    <source>
        <dbReference type="ARBA" id="ARBA00004123"/>
    </source>
</evidence>
<protein>
    <submittedName>
        <fullName evidence="9">Bifunctional AP2-coincident</fullName>
    </submittedName>
</protein>
<dbReference type="InterPro" id="IPR001471">
    <property type="entry name" value="AP2/ERF_dom"/>
</dbReference>
<keyword evidence="2" id="KW-0805">Transcription regulation</keyword>
<dbReference type="GO" id="GO:0003677">
    <property type="term" value="F:DNA binding"/>
    <property type="evidence" value="ECO:0007669"/>
    <property type="project" value="UniProtKB-KW"/>
</dbReference>
<keyword evidence="5" id="KW-0539">Nucleus</keyword>
<feature type="domain" description="AP2/ERF" evidence="7">
    <location>
        <begin position="315"/>
        <end position="366"/>
    </location>
</feature>
<dbReference type="AlphaFoldDB" id="A0AAD9UQB3"/>
<evidence type="ECO:0000256" key="6">
    <source>
        <dbReference type="SAM" id="MobiDB-lite"/>
    </source>
</evidence>
<comment type="subcellular location">
    <subcellularLocation>
        <location evidence="1">Nucleus</location>
    </subcellularLocation>
</comment>
<dbReference type="Pfam" id="PF00847">
    <property type="entry name" value="AP2"/>
    <property type="match status" value="1"/>
</dbReference>
<feature type="region of interest" description="Disordered" evidence="6">
    <location>
        <begin position="205"/>
        <end position="276"/>
    </location>
</feature>
<evidence type="ECO:0000313" key="9">
    <source>
        <dbReference type="EMBL" id="KAK2197695.1"/>
    </source>
</evidence>
<dbReference type="KEGG" id="bdw:94334996"/>
<evidence type="ECO:0000259" key="7">
    <source>
        <dbReference type="Pfam" id="PF00847"/>
    </source>
</evidence>
<feature type="compositionally biased region" description="Polar residues" evidence="6">
    <location>
        <begin position="222"/>
        <end position="236"/>
    </location>
</feature>
<dbReference type="Gene3D" id="1.20.5.2050">
    <property type="match status" value="1"/>
</dbReference>
<dbReference type="EMBL" id="JALLKP010000001">
    <property type="protein sequence ID" value="KAK2197695.1"/>
    <property type="molecule type" value="Genomic_DNA"/>
</dbReference>
<dbReference type="Pfam" id="PF14733">
    <property type="entry name" value="ACDC"/>
    <property type="match status" value="1"/>
</dbReference>
<feature type="domain" description="AP2-coincident C-terminal" evidence="8">
    <location>
        <begin position="481"/>
        <end position="567"/>
    </location>
</feature>
<reference evidence="9" key="1">
    <citation type="journal article" date="2023" name="Nat. Microbiol.">
        <title>Babesia duncani multi-omics identifies virulence factors and drug targets.</title>
        <authorList>
            <person name="Singh P."/>
            <person name="Lonardi S."/>
            <person name="Liang Q."/>
            <person name="Vydyam P."/>
            <person name="Khabirova E."/>
            <person name="Fang T."/>
            <person name="Gihaz S."/>
            <person name="Thekkiniath J."/>
            <person name="Munshi M."/>
            <person name="Abel S."/>
            <person name="Ciampossin L."/>
            <person name="Batugedara G."/>
            <person name="Gupta M."/>
            <person name="Lu X.M."/>
            <person name="Lenz T."/>
            <person name="Chakravarty S."/>
            <person name="Cornillot E."/>
            <person name="Hu Y."/>
            <person name="Ma W."/>
            <person name="Gonzalez L.M."/>
            <person name="Sanchez S."/>
            <person name="Estrada K."/>
            <person name="Sanchez-Flores A."/>
            <person name="Montero E."/>
            <person name="Harb O.S."/>
            <person name="Le Roch K.G."/>
            <person name="Mamoun C.B."/>
        </authorList>
    </citation>
    <scope>NUCLEOTIDE SEQUENCE</scope>
    <source>
        <strain evidence="9">WA1</strain>
    </source>
</reference>
<evidence type="ECO:0000256" key="5">
    <source>
        <dbReference type="ARBA" id="ARBA00023242"/>
    </source>
</evidence>
<dbReference type="GO" id="GO:0005634">
    <property type="term" value="C:nucleus"/>
    <property type="evidence" value="ECO:0007669"/>
    <property type="project" value="UniProtKB-SubCell"/>
</dbReference>
<evidence type="ECO:0000256" key="3">
    <source>
        <dbReference type="ARBA" id="ARBA00023125"/>
    </source>
</evidence>
<dbReference type="Proteomes" id="UP001214638">
    <property type="component" value="Unassembled WGS sequence"/>
</dbReference>
<evidence type="ECO:0000259" key="8">
    <source>
        <dbReference type="Pfam" id="PF14733"/>
    </source>
</evidence>
<dbReference type="RefSeq" id="XP_067804537.1">
    <property type="nucleotide sequence ID" value="XM_067945746.1"/>
</dbReference>
<sequence>MGTEISGGAVFEGGSIAGHYNSLLREPLGSSNDISKVNYRMKRLNTHLVSAPFDVAFSHAPQNVGDGVVGNITKTPKYLVGTHYLNEYNAMASRMLHGSLYAGKNLSRPIDNNAVLKPTCLGFNGAFPTRAHASRYLQMRNGPYMSQNPINDPLLAMHADYFLNHAARHGYIVSLHKAQASKIQNSQVCMQRNMGQHYMQPTETRLVSEHEPQGVASDFKSSESPRNFPISQTSRASSRDGSETNPEDQVDAPLEKMDATEPPASEPSDECSVVEQKVPCPSVETRAHAWGESSRDGPITEQLRQYYIQKSKLLPKVRGVWFNSTVRRMGWVGQAYKRCKRIEKIFSIAKHGFEGARQLAIEFRNSQKPANGHEGLVNSANCPGDGVFDKDATLHPTISTSSQTPSDVMVSDVNESEFYVPQSDTNAQVSSRQTTLEDPLISEHSLEDFAEEAESDFANELDPAEIDERIRNYSSNLTRDEKLHRDYLCKGAILFMLHELDALLELNIPIPPLDEETTRKGLAYHIQKVECAESIKVLGPYLSLLGRYICESIPMTEIPHAELYALVILLSFGKPIIPECPDSVSQDWLTSRDFTFDNVADYIVC</sequence>
<name>A0AAD9UQB3_9APIC</name>
<proteinExistence type="predicted"/>
<comment type="caution">
    <text evidence="9">The sequence shown here is derived from an EMBL/GenBank/DDBJ whole genome shotgun (WGS) entry which is preliminary data.</text>
</comment>
<keyword evidence="4" id="KW-0804">Transcription</keyword>
<organism evidence="9 10">
    <name type="scientific">Babesia duncani</name>
    <dbReference type="NCBI Taxonomy" id="323732"/>
    <lineage>
        <taxon>Eukaryota</taxon>
        <taxon>Sar</taxon>
        <taxon>Alveolata</taxon>
        <taxon>Apicomplexa</taxon>
        <taxon>Aconoidasida</taxon>
        <taxon>Piroplasmida</taxon>
        <taxon>Babesiidae</taxon>
        <taxon>Babesia</taxon>
    </lineage>
</organism>
<accession>A0AAD9UQB3</accession>
<keyword evidence="10" id="KW-1185">Reference proteome</keyword>
<evidence type="ECO:0000313" key="10">
    <source>
        <dbReference type="Proteomes" id="UP001214638"/>
    </source>
</evidence>
<keyword evidence="3" id="KW-0238">DNA-binding</keyword>
<dbReference type="GO" id="GO:0003700">
    <property type="term" value="F:DNA-binding transcription factor activity"/>
    <property type="evidence" value="ECO:0007669"/>
    <property type="project" value="InterPro"/>
</dbReference>
<evidence type="ECO:0000256" key="4">
    <source>
        <dbReference type="ARBA" id="ARBA00023163"/>
    </source>
</evidence>
<dbReference type="GeneID" id="94334996"/>
<evidence type="ECO:0000256" key="2">
    <source>
        <dbReference type="ARBA" id="ARBA00023015"/>
    </source>
</evidence>